<proteinExistence type="predicted"/>
<dbReference type="AlphaFoldDB" id="A0A0W0EU00"/>
<comment type="caution">
    <text evidence="1">The sequence shown here is derived from an EMBL/GenBank/DDBJ whole genome shotgun (WGS) entry which is preliminary data.</text>
</comment>
<gene>
    <name evidence="1" type="ORF">WG66_20025</name>
</gene>
<reference evidence="1 2" key="1">
    <citation type="submission" date="2015-12" db="EMBL/GenBank/DDBJ databases">
        <title>Draft genome sequence of Moniliophthora roreri, the causal agent of frosty pod rot of cacao.</title>
        <authorList>
            <person name="Aime M.C."/>
            <person name="Diaz-Valderrama J.R."/>
            <person name="Kijpornyongpan T."/>
            <person name="Phillips-Mora W."/>
        </authorList>
    </citation>
    <scope>NUCLEOTIDE SEQUENCE [LARGE SCALE GENOMIC DNA]</scope>
    <source>
        <strain evidence="1 2">MCA 2952</strain>
    </source>
</reference>
<accession>A0A0W0EU00</accession>
<dbReference type="EMBL" id="LATX01002555">
    <property type="protein sequence ID" value="KTB27410.1"/>
    <property type="molecule type" value="Genomic_DNA"/>
</dbReference>
<name>A0A0W0EU00_MONRR</name>
<dbReference type="Proteomes" id="UP000054988">
    <property type="component" value="Unassembled WGS sequence"/>
</dbReference>
<evidence type="ECO:0000313" key="2">
    <source>
        <dbReference type="Proteomes" id="UP000054988"/>
    </source>
</evidence>
<evidence type="ECO:0000313" key="1">
    <source>
        <dbReference type="EMBL" id="KTB27410.1"/>
    </source>
</evidence>
<organism evidence="1 2">
    <name type="scientific">Moniliophthora roreri</name>
    <name type="common">Frosty pod rot fungus</name>
    <name type="synonym">Monilia roreri</name>
    <dbReference type="NCBI Taxonomy" id="221103"/>
    <lineage>
        <taxon>Eukaryota</taxon>
        <taxon>Fungi</taxon>
        <taxon>Dikarya</taxon>
        <taxon>Basidiomycota</taxon>
        <taxon>Agaricomycotina</taxon>
        <taxon>Agaricomycetes</taxon>
        <taxon>Agaricomycetidae</taxon>
        <taxon>Agaricales</taxon>
        <taxon>Marasmiineae</taxon>
        <taxon>Marasmiaceae</taxon>
        <taxon>Moniliophthora</taxon>
    </lineage>
</organism>
<sequence length="121" mass="13635">MLTDDTIEHGTLLISAQSVVRNFLFPSDPAKAALIQNGCNNSTSPCRLINYMRWIKGCRAVIIPREFLLDLVVHERFSNTPSPEWKSTLITSRREPISTSTFATTTVREESRILKKAKSVV</sequence>
<protein>
    <submittedName>
        <fullName evidence="1">Uncharacterized protein</fullName>
    </submittedName>
</protein>